<organism evidence="7">
    <name type="scientific">Caldithrix abyssi</name>
    <dbReference type="NCBI Taxonomy" id="187145"/>
    <lineage>
        <taxon>Bacteria</taxon>
        <taxon>Pseudomonadati</taxon>
        <taxon>Calditrichota</taxon>
        <taxon>Calditrichia</taxon>
        <taxon>Calditrichales</taxon>
        <taxon>Calditrichaceae</taxon>
        <taxon>Caldithrix</taxon>
    </lineage>
</organism>
<feature type="transmembrane region" description="Helical" evidence="6">
    <location>
        <begin position="218"/>
        <end position="238"/>
    </location>
</feature>
<keyword evidence="2" id="KW-1003">Cell membrane</keyword>
<dbReference type="PANTHER" id="PTHR30250:SF11">
    <property type="entry name" value="O-ANTIGEN TRANSPORTER-RELATED"/>
    <property type="match status" value="1"/>
</dbReference>
<evidence type="ECO:0000313" key="7">
    <source>
        <dbReference type="EMBL" id="HED11145.1"/>
    </source>
</evidence>
<evidence type="ECO:0000256" key="3">
    <source>
        <dbReference type="ARBA" id="ARBA00022692"/>
    </source>
</evidence>
<reference evidence="7" key="1">
    <citation type="journal article" date="2020" name="mSystems">
        <title>Genome- and Community-Level Interaction Insights into Carbon Utilization and Element Cycling Functions of Hydrothermarchaeota in Hydrothermal Sediment.</title>
        <authorList>
            <person name="Zhou Z."/>
            <person name="Liu Y."/>
            <person name="Xu W."/>
            <person name="Pan J."/>
            <person name="Luo Z.H."/>
            <person name="Li M."/>
        </authorList>
    </citation>
    <scope>NUCLEOTIDE SEQUENCE [LARGE SCALE GENOMIC DNA]</scope>
    <source>
        <strain evidence="7">HyVt-456</strain>
    </source>
</reference>
<keyword evidence="5 6" id="KW-0472">Membrane</keyword>
<name>A0A7V1PV48_CALAY</name>
<dbReference type="InterPro" id="IPR050833">
    <property type="entry name" value="Poly_Biosynth_Transport"/>
</dbReference>
<feature type="transmembrane region" description="Helical" evidence="6">
    <location>
        <begin position="330"/>
        <end position="350"/>
    </location>
</feature>
<feature type="transmembrane region" description="Helical" evidence="6">
    <location>
        <begin position="40"/>
        <end position="59"/>
    </location>
</feature>
<feature type="transmembrane region" description="Helical" evidence="6">
    <location>
        <begin position="177"/>
        <end position="197"/>
    </location>
</feature>
<proteinExistence type="predicted"/>
<dbReference type="Proteomes" id="UP000886005">
    <property type="component" value="Unassembled WGS sequence"/>
</dbReference>
<comment type="caution">
    <text evidence="7">The sequence shown here is derived from an EMBL/GenBank/DDBJ whole genome shotgun (WGS) entry which is preliminary data.</text>
</comment>
<feature type="transmembrane region" description="Helical" evidence="6">
    <location>
        <begin position="291"/>
        <end position="310"/>
    </location>
</feature>
<dbReference type="AlphaFoldDB" id="A0A7V1PV48"/>
<gene>
    <name evidence="7" type="ORF">ENJ10_10690</name>
</gene>
<feature type="transmembrane region" description="Helical" evidence="6">
    <location>
        <begin position="357"/>
        <end position="376"/>
    </location>
</feature>
<dbReference type="PANTHER" id="PTHR30250">
    <property type="entry name" value="PST FAMILY PREDICTED COLANIC ACID TRANSPORTER"/>
    <property type="match status" value="1"/>
</dbReference>
<feature type="transmembrane region" description="Helical" evidence="6">
    <location>
        <begin position="152"/>
        <end position="171"/>
    </location>
</feature>
<evidence type="ECO:0000256" key="6">
    <source>
        <dbReference type="SAM" id="Phobius"/>
    </source>
</evidence>
<dbReference type="Pfam" id="PF01943">
    <property type="entry name" value="Polysacc_synt"/>
    <property type="match status" value="1"/>
</dbReference>
<evidence type="ECO:0008006" key="8">
    <source>
        <dbReference type="Google" id="ProtNLM"/>
    </source>
</evidence>
<keyword evidence="3 6" id="KW-0812">Transmembrane</keyword>
<accession>A0A7V1PV48</accession>
<evidence type="ECO:0000256" key="1">
    <source>
        <dbReference type="ARBA" id="ARBA00004651"/>
    </source>
</evidence>
<feature type="transmembrane region" description="Helical" evidence="6">
    <location>
        <begin position="440"/>
        <end position="459"/>
    </location>
</feature>
<feature type="transmembrane region" description="Helical" evidence="6">
    <location>
        <begin position="382"/>
        <end position="403"/>
    </location>
</feature>
<protein>
    <recommendedName>
        <fullName evidence="8">Polysaccharide biosynthesis protein C-terminal domain-containing protein</fullName>
    </recommendedName>
</protein>
<feature type="transmembrane region" description="Helical" evidence="6">
    <location>
        <begin position="258"/>
        <end position="279"/>
    </location>
</feature>
<sequence length="469" mass="51885">MSQRELFRRGGINFVTKVLGQLLNLAQIPIYVAALLPERYGALNVGYVYLNFFVIFAVFGLNEALTRFYPSASGEDKKRIVSTALVFSLIWALALFAAHRLMAAELTIFFFNDPALAPFFTLMLIIAVVETFNLNITMLYQLEKKSGSYARALLGKNGLKLILTALFLLYFRWGVTGAALALLAGSLFYLIPALPLLRQRFTPRLSGKHLKKLLRYGAPFMITSLAMNTLFQIDQIILKFLTGLESVAVYGMAYKLGAAIQYLNGAFALAWFPWLFSLTADEARRAIPRTLKNYLLVALPLAVALTIAARQILPYFLPGEYSAATDIIPWVIWAYIAYSLSDFLGAGLFIRLRSQRFSLAALLAVAVNVGLNFLLIPQYGMIAAAWSTFISMALLTLVSHLLSRRGFPVSYANQGIISATLSFLAIGALSLITAPAGLPPWLYAALLLLLLALNAYRLGMTRALQNLFR</sequence>
<evidence type="ECO:0000256" key="2">
    <source>
        <dbReference type="ARBA" id="ARBA00022475"/>
    </source>
</evidence>
<dbReference type="GO" id="GO:0005886">
    <property type="term" value="C:plasma membrane"/>
    <property type="evidence" value="ECO:0007669"/>
    <property type="project" value="UniProtKB-SubCell"/>
</dbReference>
<feature type="transmembrane region" description="Helical" evidence="6">
    <location>
        <begin position="119"/>
        <end position="140"/>
    </location>
</feature>
<comment type="subcellular location">
    <subcellularLocation>
        <location evidence="1">Cell membrane</location>
        <topology evidence="1">Multi-pass membrane protein</topology>
    </subcellularLocation>
</comment>
<feature type="transmembrane region" description="Helical" evidence="6">
    <location>
        <begin position="12"/>
        <end position="34"/>
    </location>
</feature>
<keyword evidence="4 6" id="KW-1133">Transmembrane helix</keyword>
<dbReference type="InterPro" id="IPR002797">
    <property type="entry name" value="Polysacc_synth"/>
</dbReference>
<dbReference type="EMBL" id="DRLD01000297">
    <property type="protein sequence ID" value="HED11145.1"/>
    <property type="molecule type" value="Genomic_DNA"/>
</dbReference>
<evidence type="ECO:0000256" key="4">
    <source>
        <dbReference type="ARBA" id="ARBA00022989"/>
    </source>
</evidence>
<feature type="transmembrane region" description="Helical" evidence="6">
    <location>
        <begin position="80"/>
        <end position="99"/>
    </location>
</feature>
<evidence type="ECO:0000256" key="5">
    <source>
        <dbReference type="ARBA" id="ARBA00023136"/>
    </source>
</evidence>
<feature type="transmembrane region" description="Helical" evidence="6">
    <location>
        <begin position="415"/>
        <end position="434"/>
    </location>
</feature>